<dbReference type="EMBL" id="CAMXCT030001956">
    <property type="protein sequence ID" value="CAL4781764.1"/>
    <property type="molecule type" value="Genomic_DNA"/>
</dbReference>
<evidence type="ECO:0000313" key="4">
    <source>
        <dbReference type="Proteomes" id="UP001152797"/>
    </source>
</evidence>
<name>A0A9P1CNV6_9DINO</name>
<dbReference type="OrthoDB" id="10420343at2759"/>
<dbReference type="Proteomes" id="UP001152797">
    <property type="component" value="Unassembled WGS sequence"/>
</dbReference>
<proteinExistence type="predicted"/>
<organism evidence="1">
    <name type="scientific">Cladocopium goreaui</name>
    <dbReference type="NCBI Taxonomy" id="2562237"/>
    <lineage>
        <taxon>Eukaryota</taxon>
        <taxon>Sar</taxon>
        <taxon>Alveolata</taxon>
        <taxon>Dinophyceae</taxon>
        <taxon>Suessiales</taxon>
        <taxon>Symbiodiniaceae</taxon>
        <taxon>Cladocopium</taxon>
    </lineage>
</organism>
<sequence>MEIPRFPRKPFGDQATGSPKEMLVPKIQQDVNLLPPDHAFRQVVNWSYLDQFLEAHGYTGNEVSTWCRSHVEYPLRLHKALLDYSLGNNQKSFRQTLNDVEAVIATAISDEGGSLLHHF</sequence>
<gene>
    <name evidence="1" type="ORF">C1SCF055_LOCUS21098</name>
</gene>
<evidence type="ECO:0000313" key="3">
    <source>
        <dbReference type="EMBL" id="CAL4781764.1"/>
    </source>
</evidence>
<comment type="caution">
    <text evidence="1">The sequence shown here is derived from an EMBL/GenBank/DDBJ whole genome shotgun (WGS) entry which is preliminary data.</text>
</comment>
<reference evidence="1" key="1">
    <citation type="submission" date="2022-10" db="EMBL/GenBank/DDBJ databases">
        <authorList>
            <person name="Chen Y."/>
            <person name="Dougan E. K."/>
            <person name="Chan C."/>
            <person name="Rhodes N."/>
            <person name="Thang M."/>
        </authorList>
    </citation>
    <scope>NUCLEOTIDE SEQUENCE</scope>
</reference>
<dbReference type="AlphaFoldDB" id="A0A9P1CNV6"/>
<protein>
    <submittedName>
        <fullName evidence="3">Syndetin C-terminal domain-containing protein</fullName>
    </submittedName>
</protein>
<evidence type="ECO:0000313" key="1">
    <source>
        <dbReference type="EMBL" id="CAI3994452.1"/>
    </source>
</evidence>
<keyword evidence="4" id="KW-1185">Reference proteome</keyword>
<dbReference type="EMBL" id="CAMXCT020001956">
    <property type="protein sequence ID" value="CAL1147827.1"/>
    <property type="molecule type" value="Genomic_DNA"/>
</dbReference>
<dbReference type="EMBL" id="CAMXCT010001956">
    <property type="protein sequence ID" value="CAI3994452.1"/>
    <property type="molecule type" value="Genomic_DNA"/>
</dbReference>
<accession>A0A9P1CNV6</accession>
<reference evidence="2" key="2">
    <citation type="submission" date="2024-04" db="EMBL/GenBank/DDBJ databases">
        <authorList>
            <person name="Chen Y."/>
            <person name="Shah S."/>
            <person name="Dougan E. K."/>
            <person name="Thang M."/>
            <person name="Chan C."/>
        </authorList>
    </citation>
    <scope>NUCLEOTIDE SEQUENCE [LARGE SCALE GENOMIC DNA]</scope>
</reference>
<evidence type="ECO:0000313" key="2">
    <source>
        <dbReference type="EMBL" id="CAL1147827.1"/>
    </source>
</evidence>